<feature type="signal peptide" evidence="1">
    <location>
        <begin position="1"/>
        <end position="19"/>
    </location>
</feature>
<keyword evidence="1" id="KW-0732">Signal</keyword>
<keyword evidence="3" id="KW-1185">Reference proteome</keyword>
<gene>
    <name evidence="2" type="ORF">DASC09_011260</name>
</gene>
<reference evidence="2 3" key="1">
    <citation type="journal article" date="2023" name="Elife">
        <title>Identification of key yeast species and microbe-microbe interactions impacting larval growth of Drosophila in the wild.</title>
        <authorList>
            <person name="Mure A."/>
            <person name="Sugiura Y."/>
            <person name="Maeda R."/>
            <person name="Honda K."/>
            <person name="Sakurai N."/>
            <person name="Takahashi Y."/>
            <person name="Watada M."/>
            <person name="Katoh T."/>
            <person name="Gotoh A."/>
            <person name="Gotoh Y."/>
            <person name="Taniguchi I."/>
            <person name="Nakamura K."/>
            <person name="Hayashi T."/>
            <person name="Katayama T."/>
            <person name="Uemura T."/>
            <person name="Hattori Y."/>
        </authorList>
    </citation>
    <scope>NUCLEOTIDE SEQUENCE [LARGE SCALE GENOMIC DNA]</scope>
    <source>
        <strain evidence="2 3">SC-9</strain>
    </source>
</reference>
<proteinExistence type="predicted"/>
<evidence type="ECO:0008006" key="4">
    <source>
        <dbReference type="Google" id="ProtNLM"/>
    </source>
</evidence>
<dbReference type="RefSeq" id="XP_064850801.1">
    <property type="nucleotide sequence ID" value="XM_064994729.1"/>
</dbReference>
<feature type="chain" id="PRO_5043809000" description="Secreted protein" evidence="1">
    <location>
        <begin position="20"/>
        <end position="198"/>
    </location>
</feature>
<sequence>MRLLCYFLQLISVSMVISAVPVYEKQYNGIFGKLCDVAVSRMKKFGECVSKIPEFKQLNSSFWYQAAEKTLCGENVKASVNNTHSRLYLPGASLPIGAIELARLPNNDTTGELDAQYLFNLANTTMQRPFKNWGVDTVANKKNLDANDTDPLSPTFGKAQCMNLCSLIQESIDQLQFCWSIISMTVIYGVCEVGCTIL</sequence>
<name>A0AAV5QGF6_9ASCO</name>
<accession>A0AAV5QGF6</accession>
<evidence type="ECO:0000256" key="1">
    <source>
        <dbReference type="SAM" id="SignalP"/>
    </source>
</evidence>
<organism evidence="2 3">
    <name type="scientific">Saccharomycopsis crataegensis</name>
    <dbReference type="NCBI Taxonomy" id="43959"/>
    <lineage>
        <taxon>Eukaryota</taxon>
        <taxon>Fungi</taxon>
        <taxon>Dikarya</taxon>
        <taxon>Ascomycota</taxon>
        <taxon>Saccharomycotina</taxon>
        <taxon>Saccharomycetes</taxon>
        <taxon>Saccharomycopsidaceae</taxon>
        <taxon>Saccharomycopsis</taxon>
    </lineage>
</organism>
<protein>
    <recommendedName>
        <fullName evidence="4">Secreted protein</fullName>
    </recommendedName>
</protein>
<evidence type="ECO:0000313" key="2">
    <source>
        <dbReference type="EMBL" id="GMM33801.1"/>
    </source>
</evidence>
<dbReference type="Proteomes" id="UP001360560">
    <property type="component" value="Unassembled WGS sequence"/>
</dbReference>
<dbReference type="EMBL" id="BTFZ01000002">
    <property type="protein sequence ID" value="GMM33801.1"/>
    <property type="molecule type" value="Genomic_DNA"/>
</dbReference>
<dbReference type="AlphaFoldDB" id="A0AAV5QGF6"/>
<evidence type="ECO:0000313" key="3">
    <source>
        <dbReference type="Proteomes" id="UP001360560"/>
    </source>
</evidence>
<comment type="caution">
    <text evidence="2">The sequence shown here is derived from an EMBL/GenBank/DDBJ whole genome shotgun (WGS) entry which is preliminary data.</text>
</comment>
<dbReference type="GeneID" id="90071780"/>